<dbReference type="RefSeq" id="WP_067711370.1">
    <property type="nucleotide sequence ID" value="NZ_LPVJ01000006.1"/>
</dbReference>
<evidence type="ECO:0000313" key="1">
    <source>
        <dbReference type="EMBL" id="KUO97039.1"/>
    </source>
</evidence>
<comment type="caution">
    <text evidence="1">The sequence shown here is derived from an EMBL/GenBank/DDBJ whole genome shotgun (WGS) entry which is preliminary data.</text>
</comment>
<protein>
    <recommendedName>
        <fullName evidence="3">Core-binding (CB) domain-containing protein</fullName>
    </recommendedName>
</protein>
<gene>
    <name evidence="1" type="ORF">ATW55_12000</name>
</gene>
<dbReference type="AlphaFoldDB" id="A0A117SYJ0"/>
<dbReference type="GO" id="GO:0003677">
    <property type="term" value="F:DNA binding"/>
    <property type="evidence" value="ECO:0007669"/>
    <property type="project" value="InterPro"/>
</dbReference>
<keyword evidence="2" id="KW-1185">Reference proteome</keyword>
<organism evidence="1 2">
    <name type="scientific">Ferroacidibacillus organovorans</name>
    <dbReference type="NCBI Taxonomy" id="1765683"/>
    <lineage>
        <taxon>Bacteria</taxon>
        <taxon>Bacillati</taxon>
        <taxon>Bacillota</taxon>
        <taxon>Bacilli</taxon>
        <taxon>Bacillales</taxon>
        <taxon>Alicyclobacillaceae</taxon>
        <taxon>Ferroacidibacillus</taxon>
    </lineage>
</organism>
<reference evidence="1 2" key="1">
    <citation type="submission" date="2015-12" db="EMBL/GenBank/DDBJ databases">
        <title>Draft genome sequence of Acidibacillus ferrooxidans ITV001, isolated from a chalcopyrite acid mine drainage site in Brazil.</title>
        <authorList>
            <person name="Dall'Agnol H."/>
            <person name="Nancucheo I."/>
            <person name="Johnson B."/>
            <person name="Oliveira R."/>
            <person name="Leite L."/>
            <person name="Pylro V."/>
            <person name="Nunes G.L."/>
            <person name="Tzotzos G."/>
            <person name="Fernandes G.R."/>
            <person name="Dutra J."/>
            <person name="Orellana S.C."/>
            <person name="Oliveira G."/>
        </authorList>
    </citation>
    <scope>NUCLEOTIDE SEQUENCE [LARGE SCALE GENOMIC DNA]</scope>
    <source>
        <strain evidence="2">ITV01</strain>
    </source>
</reference>
<evidence type="ECO:0008006" key="3">
    <source>
        <dbReference type="Google" id="ProtNLM"/>
    </source>
</evidence>
<evidence type="ECO:0000313" key="2">
    <source>
        <dbReference type="Proteomes" id="UP000053557"/>
    </source>
</evidence>
<dbReference type="SUPFAM" id="SSF56349">
    <property type="entry name" value="DNA breaking-rejoining enzymes"/>
    <property type="match status" value="1"/>
</dbReference>
<dbReference type="Proteomes" id="UP000053557">
    <property type="component" value="Unassembled WGS sequence"/>
</dbReference>
<dbReference type="EMBL" id="LPVJ01000006">
    <property type="protein sequence ID" value="KUO97039.1"/>
    <property type="molecule type" value="Genomic_DNA"/>
</dbReference>
<name>A0A117SYJ0_9BACL</name>
<sequence length="241" mass="27352">MAKKTLEQFRDDIAIAFKRGKAKVPRKSATERFKRTHTHSHATTHNYARIADAFARFVYEQHGVTDLRFVSSAHGREFIEHCFTRFQEGELAAGTAKTYVHALSKLQNLAREQMRTRIRMINKDEMLARAKEIDAVRRLADAHKGLIITREQAQGMVELLAQSRSPNATVFSEMARFGMETGASITAALLIQVQDIDFKQNCVIFGTIKAVKTALYRWTWLTCAIWPTSSKGGHRVVQSLK</sequence>
<proteinExistence type="predicted"/>
<accession>A0A117SYJ0</accession>
<dbReference type="InterPro" id="IPR011010">
    <property type="entry name" value="DNA_brk_join_enz"/>
</dbReference>
<dbReference type="OrthoDB" id="2993818at2"/>